<gene>
    <name evidence="1" type="ORF">DYP60_06480</name>
</gene>
<proteinExistence type="predicted"/>
<dbReference type="RefSeq" id="WP_117330084.1">
    <property type="nucleotide sequence ID" value="NZ_QUWK01000006.1"/>
</dbReference>
<protein>
    <recommendedName>
        <fullName evidence="3">Fimbrial biogenesis outer membrane usher protein</fullName>
    </recommendedName>
</protein>
<dbReference type="Proteomes" id="UP000264002">
    <property type="component" value="Unassembled WGS sequence"/>
</dbReference>
<sequence length="1103" mass="121266">MKARGFAHAIFLVILLVLVALFLSAFLWTCFNQPRTEDLPSVIKVARPTPKQPTVVAPTIGEETKSEETPPQAIVSGAEIPKTVEDSIPQLPPPQHLLSFPHFPGFGWRSAYIKVPGVPSFAKAAAVSPVVPDPPFLFEPMVLTEEEWDLFYGGSFEEEEYTDDFFADFFIVGKDTAIQYEDGFYYLGLYINNEIAGDIEVEFVGEQRLLNTNELAQYVGPFITEAANQRIFGDGLAYISLEALQSRNVEARYDAAEFAIYLQFSLEDMPERTVSITSRSINRREQYGISGAIVLEPAKFAVASSLSLYGMLDYDADFSAINQKLLSLSVSNRISTLGIGLNFYYSLSSLQPYFNPGTWNGFYDFVESSHRLSFGHVGTNLSNKNLGSYTNVGITFEKNYAYGTERAKGNQFEYRIVLVEPSEVIITINGEEVFKRKFQAGTYRLRDFVFTQGANQIKITIIPDNHPEDERVEYVDMGYDYRLLGKGDSLYGFGFSVPREKSTTATADVSIPWFNDQYLSYHPDAFTATYYQQTGLTDVFTLTSEIAFSPGIFSGMFNGVLATMVGTSQLQLSLGLDASKLAPSFSASLSHRYSGPQESGFGTISGTVNHSIPAKDAGSPVTTNTSFSLSYSGSFTEKVRYTLSGNLSYNSSIQYPGWSASFATGFSPFPGFSLSGSITANGPSSNPLDPTVSAQISGSYTFSPKLSTNASTSVRSGTPFLDGTASTSMGMSWRPSGDDSVNLSLSGFRLEDPRNHSIVAAWAHSGELSNFSLRQQIGNSYQDMTTTFTASTALAYADGAFGIGKAVGESFLLVKPTGDLKDSDISIARSLDSSPSALSRPLGSALYNSLTPNTKNSIVVFSSGVSEYSTGTSFVYELTPRSRQSFVARLDMEPSFTVSGVLYMADGSPYVQYSSPVYEVRTNAAGEEELIRNDALYLFTDQEGRYILSEVVSGTYLFDLQVDDLWYAVRFVVPDISSEELGLDRVLLLEDFWVSDPAFEERIIVKDTSSGLQVEEEMDVFGSELATGYDAQVTLEIVERMDEETFWNIIFPPFDESDFGFESFEQDGFVTEDDFAFDETLFDSMVDSEAADPTAQQVVTAAP</sequence>
<name>A0A372MGH0_9SPIR</name>
<evidence type="ECO:0000313" key="2">
    <source>
        <dbReference type="Proteomes" id="UP000264002"/>
    </source>
</evidence>
<comment type="caution">
    <text evidence="1">The sequence shown here is derived from an EMBL/GenBank/DDBJ whole genome shotgun (WGS) entry which is preliminary data.</text>
</comment>
<dbReference type="EMBL" id="QUWK01000006">
    <property type="protein sequence ID" value="RFU94875.1"/>
    <property type="molecule type" value="Genomic_DNA"/>
</dbReference>
<evidence type="ECO:0008006" key="3">
    <source>
        <dbReference type="Google" id="ProtNLM"/>
    </source>
</evidence>
<evidence type="ECO:0000313" key="1">
    <source>
        <dbReference type="EMBL" id="RFU94875.1"/>
    </source>
</evidence>
<reference evidence="1 2" key="2">
    <citation type="submission" date="2018-09" db="EMBL/GenBank/DDBJ databases">
        <title>Genome of Sphaerochaeta halotolerans strain 4-11.</title>
        <authorList>
            <person name="Nazina T.N."/>
            <person name="Sokolova D.S."/>
        </authorList>
    </citation>
    <scope>NUCLEOTIDE SEQUENCE [LARGE SCALE GENOMIC DNA]</scope>
    <source>
        <strain evidence="1 2">4-11</strain>
    </source>
</reference>
<accession>A0A372MGH0</accession>
<organism evidence="1 2">
    <name type="scientific">Sphaerochaeta halotolerans</name>
    <dbReference type="NCBI Taxonomy" id="2293840"/>
    <lineage>
        <taxon>Bacteria</taxon>
        <taxon>Pseudomonadati</taxon>
        <taxon>Spirochaetota</taxon>
        <taxon>Spirochaetia</taxon>
        <taxon>Spirochaetales</taxon>
        <taxon>Sphaerochaetaceae</taxon>
        <taxon>Sphaerochaeta</taxon>
    </lineage>
</organism>
<keyword evidence="2" id="KW-1185">Reference proteome</keyword>
<dbReference type="AlphaFoldDB" id="A0A372MGH0"/>
<reference evidence="2" key="1">
    <citation type="submission" date="2018-08" db="EMBL/GenBank/DDBJ databases">
        <authorList>
            <person name="Grouzdev D.S."/>
            <person name="Krutkina M.S."/>
        </authorList>
    </citation>
    <scope>NUCLEOTIDE SEQUENCE [LARGE SCALE GENOMIC DNA]</scope>
    <source>
        <strain evidence="2">4-11</strain>
    </source>
</reference>